<organism evidence="2 3">
    <name type="scientific">Rhodococcus erythropolis</name>
    <name type="common">Arthrobacter picolinophilus</name>
    <dbReference type="NCBI Taxonomy" id="1833"/>
    <lineage>
        <taxon>Bacteria</taxon>
        <taxon>Bacillati</taxon>
        <taxon>Actinomycetota</taxon>
        <taxon>Actinomycetes</taxon>
        <taxon>Mycobacteriales</taxon>
        <taxon>Nocardiaceae</taxon>
        <taxon>Rhodococcus</taxon>
        <taxon>Rhodococcus erythropolis group</taxon>
    </lineage>
</organism>
<gene>
    <name evidence="2" type="ORF">G9444_6250</name>
</gene>
<dbReference type="Proteomes" id="UP000502345">
    <property type="component" value="Chromosome"/>
</dbReference>
<reference evidence="2 3" key="1">
    <citation type="submission" date="2020-03" db="EMBL/GenBank/DDBJ databases">
        <title>Screen low temperature-resistant strains for efficient degradation of petroleum hydrocarbons under the low temperature.</title>
        <authorList>
            <person name="Wang Y."/>
            <person name="Chen J."/>
        </authorList>
    </citation>
    <scope>NUCLEOTIDE SEQUENCE [LARGE SCALE GENOMIC DNA]</scope>
    <source>
        <strain evidence="2 3">KB1</strain>
    </source>
</reference>
<feature type="region of interest" description="Disordered" evidence="1">
    <location>
        <begin position="116"/>
        <end position="200"/>
    </location>
</feature>
<evidence type="ECO:0000313" key="2">
    <source>
        <dbReference type="EMBL" id="QIP43493.1"/>
    </source>
</evidence>
<dbReference type="EMBL" id="CP050124">
    <property type="protein sequence ID" value="QIP43493.1"/>
    <property type="molecule type" value="Genomic_DNA"/>
</dbReference>
<evidence type="ECO:0000313" key="3">
    <source>
        <dbReference type="Proteomes" id="UP000502345"/>
    </source>
</evidence>
<proteinExistence type="predicted"/>
<accession>A0A6G9D2I5</accession>
<name>A0A6G9D2I5_RHOER</name>
<dbReference type="AlphaFoldDB" id="A0A6G9D2I5"/>
<feature type="compositionally biased region" description="Polar residues" evidence="1">
    <location>
        <begin position="116"/>
        <end position="126"/>
    </location>
</feature>
<evidence type="ECO:0000256" key="1">
    <source>
        <dbReference type="SAM" id="MobiDB-lite"/>
    </source>
</evidence>
<protein>
    <submittedName>
        <fullName evidence="2">Uncharacterized protein</fullName>
    </submittedName>
</protein>
<feature type="compositionally biased region" description="Low complexity" evidence="1">
    <location>
        <begin position="129"/>
        <end position="159"/>
    </location>
</feature>
<sequence length="200" mass="20292">MIRAATEKCRTVDRFDELPQLIGAPVARWSTAAPAVSDDVQRHCAAPRDVDLTLRCPQGSFRSSRAYSGLYRTQSDVHPTTEGTLVNIKNRIVAVAAVVLAGASIGGGIAAAQTLEQPTASNSSVVDTPEAGDTPDAPGAADVPEAGDTPDAPGAADVPEAGDTPDAPGSVDKQETGDTPDAPGSVDLPEAGDIVDAPGQ</sequence>